<feature type="transmembrane region" description="Helical" evidence="1">
    <location>
        <begin position="65"/>
        <end position="84"/>
    </location>
</feature>
<dbReference type="AlphaFoldDB" id="A0A5Q2RQL0"/>
<dbReference type="Proteomes" id="UP000334019">
    <property type="component" value="Chromosome"/>
</dbReference>
<feature type="transmembrane region" description="Helical" evidence="1">
    <location>
        <begin position="34"/>
        <end position="53"/>
    </location>
</feature>
<accession>A0A5Q2RQL0</accession>
<keyword evidence="1" id="KW-0812">Transmembrane</keyword>
<keyword evidence="1" id="KW-1133">Transmembrane helix</keyword>
<gene>
    <name evidence="2" type="ORF">GH723_15695</name>
</gene>
<sequence length="121" mass="12508">MSIRGSAWWSVVAVVCLAVAVSVSEDGDNAWGRVGVWAGVAIAAAVATLAPSLRSQLKLSAETAWQAATVGGLVLAGYWVLFVLPWIEQNVSFLATVGCAAGAYAAWRAPGRPAGPHQQAF</sequence>
<evidence type="ECO:0008006" key="4">
    <source>
        <dbReference type="Google" id="ProtNLM"/>
    </source>
</evidence>
<evidence type="ECO:0000313" key="2">
    <source>
        <dbReference type="EMBL" id="QGG96427.1"/>
    </source>
</evidence>
<dbReference type="EMBL" id="CP045851">
    <property type="protein sequence ID" value="QGG96427.1"/>
    <property type="molecule type" value="Genomic_DNA"/>
</dbReference>
<evidence type="ECO:0000313" key="3">
    <source>
        <dbReference type="Proteomes" id="UP000334019"/>
    </source>
</evidence>
<keyword evidence="3" id="KW-1185">Reference proteome</keyword>
<name>A0A5Q2RQL0_9ACTN</name>
<organism evidence="2 3">
    <name type="scientific">Actinomarinicola tropica</name>
    <dbReference type="NCBI Taxonomy" id="2789776"/>
    <lineage>
        <taxon>Bacteria</taxon>
        <taxon>Bacillati</taxon>
        <taxon>Actinomycetota</taxon>
        <taxon>Acidimicrobiia</taxon>
        <taxon>Acidimicrobiales</taxon>
        <taxon>Iamiaceae</taxon>
        <taxon>Actinomarinicola</taxon>
    </lineage>
</organism>
<proteinExistence type="predicted"/>
<evidence type="ECO:0000256" key="1">
    <source>
        <dbReference type="SAM" id="Phobius"/>
    </source>
</evidence>
<dbReference type="RefSeq" id="WP_153760531.1">
    <property type="nucleotide sequence ID" value="NZ_CP045851.1"/>
</dbReference>
<dbReference type="KEGG" id="atq:GH723_15695"/>
<reference evidence="2 3" key="1">
    <citation type="submission" date="2019-11" db="EMBL/GenBank/DDBJ databases">
        <authorList>
            <person name="He Y."/>
        </authorList>
    </citation>
    <scope>NUCLEOTIDE SEQUENCE [LARGE SCALE GENOMIC DNA]</scope>
    <source>
        <strain evidence="2 3">SCSIO 58843</strain>
    </source>
</reference>
<protein>
    <recommendedName>
        <fullName evidence="4">SPW repeat-containing protein</fullName>
    </recommendedName>
</protein>
<keyword evidence="1" id="KW-0472">Membrane</keyword>